<comment type="caution">
    <text evidence="2">The sequence shown here is derived from an EMBL/GenBank/DDBJ whole genome shotgun (WGS) entry which is preliminary data.</text>
</comment>
<proteinExistence type="predicted"/>
<dbReference type="AlphaFoldDB" id="A0A0F9ZWJ2"/>
<dbReference type="SUPFAM" id="SSF53920">
    <property type="entry name" value="Fe-only hydrogenase"/>
    <property type="match status" value="1"/>
</dbReference>
<protein>
    <submittedName>
        <fullName evidence="2">NtrC family signal transduction histidine kinase</fullName>
    </submittedName>
</protein>
<dbReference type="Gene3D" id="3.40.50.1780">
    <property type="match status" value="1"/>
</dbReference>
<dbReference type="EMBL" id="LBOV01000018">
    <property type="protein sequence ID" value="KKP43346.1"/>
    <property type="molecule type" value="Genomic_DNA"/>
</dbReference>
<gene>
    <name evidence="2" type="ORF">UR34_C0018G0001</name>
</gene>
<dbReference type="InterPro" id="IPR050340">
    <property type="entry name" value="Cytosolic_Fe-S_CAF"/>
</dbReference>
<reference evidence="2 3" key="1">
    <citation type="journal article" date="2015" name="Nature">
        <title>rRNA introns, odd ribosomes, and small enigmatic genomes across a large radiation of phyla.</title>
        <authorList>
            <person name="Brown C.T."/>
            <person name="Hug L.A."/>
            <person name="Thomas B.C."/>
            <person name="Sharon I."/>
            <person name="Castelle C.J."/>
            <person name="Singh A."/>
            <person name="Wilkins M.J."/>
            <person name="Williams K.H."/>
            <person name="Banfield J.F."/>
        </authorList>
    </citation>
    <scope>NUCLEOTIDE SEQUENCE [LARGE SCALE GENOMIC DNA]</scope>
</reference>
<dbReference type="PANTHER" id="PTHR11615">
    <property type="entry name" value="NITRATE, FORMATE, IRON DEHYDROGENASE"/>
    <property type="match status" value="1"/>
</dbReference>
<dbReference type="Gene3D" id="3.40.950.10">
    <property type="entry name" value="Fe-only Hydrogenase (Larger Subunit), Chain L, domain 3"/>
    <property type="match status" value="1"/>
</dbReference>
<evidence type="ECO:0000259" key="1">
    <source>
        <dbReference type="Pfam" id="PF02906"/>
    </source>
</evidence>
<dbReference type="Proteomes" id="UP000034302">
    <property type="component" value="Unassembled WGS sequence"/>
</dbReference>
<feature type="non-terminal residue" evidence="2">
    <location>
        <position position="228"/>
    </location>
</feature>
<accession>A0A0F9ZWJ2</accession>
<keyword evidence="2" id="KW-0808">Transferase</keyword>
<keyword evidence="2" id="KW-0418">Kinase</keyword>
<evidence type="ECO:0000313" key="3">
    <source>
        <dbReference type="Proteomes" id="UP000034302"/>
    </source>
</evidence>
<dbReference type="Pfam" id="PF02906">
    <property type="entry name" value="Fe_hyd_lg_C"/>
    <property type="match status" value="1"/>
</dbReference>
<dbReference type="InterPro" id="IPR004108">
    <property type="entry name" value="Fe_hydrogenase_lsu_C"/>
</dbReference>
<name>A0A0F9ZWJ2_9BACT</name>
<dbReference type="InterPro" id="IPR009016">
    <property type="entry name" value="Fe_hydrogenase"/>
</dbReference>
<evidence type="ECO:0000313" key="2">
    <source>
        <dbReference type="EMBL" id="KKP43346.1"/>
    </source>
</evidence>
<organism evidence="2 3">
    <name type="scientific">candidate division WS6 bacterium GW2011_GWC1_33_20</name>
    <dbReference type="NCBI Taxonomy" id="1619089"/>
    <lineage>
        <taxon>Bacteria</taxon>
        <taxon>Candidatus Dojkabacteria</taxon>
    </lineage>
</organism>
<dbReference type="GO" id="GO:0016301">
    <property type="term" value="F:kinase activity"/>
    <property type="evidence" value="ECO:0007669"/>
    <property type="project" value="UniProtKB-KW"/>
</dbReference>
<feature type="domain" description="Iron hydrogenase large subunit C-terminal" evidence="1">
    <location>
        <begin position="25"/>
        <end position="228"/>
    </location>
</feature>
<sequence length="228" mass="26228">MEFNKAKKSLCMLAPSFVSIYEYPDIVYRLRALGFDKVVEITFGAKMTNLSYYQILKEQNDRTWISSPCPTLVNVIKGKYPHLIRNLVPVHSPMGCMGLIVKKYFPGYVNVFVGPCLTKKMEAQELDSVDEVLTFKELDELFKSKNIPEKITDSRFTITFDKFYNDYTKIYPLSGGLSDTLQYEDILKKKDILVTEGMANIIKILDDFKDGYYKNYKFLDLLACEGGC</sequence>